<dbReference type="Gene3D" id="1.25.40.20">
    <property type="entry name" value="Ankyrin repeat-containing domain"/>
    <property type="match status" value="1"/>
</dbReference>
<dbReference type="FunFam" id="1.25.40.20:FF:000204">
    <property type="entry name" value="Diacylglycerol kinase"/>
    <property type="match status" value="1"/>
</dbReference>
<dbReference type="InterPro" id="IPR036770">
    <property type="entry name" value="Ankyrin_rpt-contain_sf"/>
</dbReference>
<dbReference type="AlphaFoldDB" id="A0A8W8J9A4"/>
<dbReference type="SUPFAM" id="SSF48403">
    <property type="entry name" value="Ankyrin repeat"/>
    <property type="match status" value="1"/>
</dbReference>
<dbReference type="PROSITE" id="PS50088">
    <property type="entry name" value="ANK_REPEAT"/>
    <property type="match status" value="2"/>
</dbReference>
<feature type="region of interest" description="Disordered" evidence="4">
    <location>
        <begin position="1"/>
        <end position="21"/>
    </location>
</feature>
<evidence type="ECO:0000313" key="6">
    <source>
        <dbReference type="Proteomes" id="UP000005408"/>
    </source>
</evidence>
<accession>A0A8W8J9A4</accession>
<feature type="repeat" description="ANK" evidence="3">
    <location>
        <begin position="116"/>
        <end position="148"/>
    </location>
</feature>
<evidence type="ECO:0000313" key="5">
    <source>
        <dbReference type="EnsemblMetazoa" id="G17922.2:cds"/>
    </source>
</evidence>
<evidence type="ECO:0000256" key="4">
    <source>
        <dbReference type="SAM" id="MobiDB-lite"/>
    </source>
</evidence>
<keyword evidence="2 3" id="KW-0040">ANK repeat</keyword>
<dbReference type="PANTHER" id="PTHR24171">
    <property type="entry name" value="ANKYRIN REPEAT DOMAIN-CONTAINING PROTEIN 39-RELATED"/>
    <property type="match status" value="1"/>
</dbReference>
<dbReference type="InterPro" id="IPR002110">
    <property type="entry name" value="Ankyrin_rpt"/>
</dbReference>
<dbReference type="PANTHER" id="PTHR24171:SF9">
    <property type="entry name" value="ANKYRIN REPEAT DOMAIN-CONTAINING PROTEIN 39"/>
    <property type="match status" value="1"/>
</dbReference>
<feature type="repeat" description="ANK" evidence="3">
    <location>
        <begin position="80"/>
        <end position="103"/>
    </location>
</feature>
<name>A0A8W8J9A4_MAGGI</name>
<organism evidence="5 6">
    <name type="scientific">Magallana gigas</name>
    <name type="common">Pacific oyster</name>
    <name type="synonym">Crassostrea gigas</name>
    <dbReference type="NCBI Taxonomy" id="29159"/>
    <lineage>
        <taxon>Eukaryota</taxon>
        <taxon>Metazoa</taxon>
        <taxon>Spiralia</taxon>
        <taxon>Lophotrochozoa</taxon>
        <taxon>Mollusca</taxon>
        <taxon>Bivalvia</taxon>
        <taxon>Autobranchia</taxon>
        <taxon>Pteriomorphia</taxon>
        <taxon>Ostreida</taxon>
        <taxon>Ostreoidea</taxon>
        <taxon>Ostreidae</taxon>
        <taxon>Magallana</taxon>
    </lineage>
</organism>
<keyword evidence="1" id="KW-0677">Repeat</keyword>
<evidence type="ECO:0000256" key="2">
    <source>
        <dbReference type="ARBA" id="ARBA00023043"/>
    </source>
</evidence>
<evidence type="ECO:0000256" key="3">
    <source>
        <dbReference type="PROSITE-ProRule" id="PRU00023"/>
    </source>
</evidence>
<proteinExistence type="predicted"/>
<sequence>DPSFLRHSLGSEPGTPNSPYEYDSKQYQFMSVANATAAGKAKKLTPADKGLIDASKRGDLTKLVELFCNQDADLLATDQYGMTSLHHAARFGHKGIVKYLIENAPPVILDMVDYEKGQTALHKAAWYQRRTICYMLVEAGASLTRTDYQGNTPRLQALRAEDKELAAYLESQEHFQLVVSEDQETAV</sequence>
<dbReference type="PROSITE" id="PS50297">
    <property type="entry name" value="ANK_REP_REGION"/>
    <property type="match status" value="2"/>
</dbReference>
<dbReference type="Proteomes" id="UP000005408">
    <property type="component" value="Unassembled WGS sequence"/>
</dbReference>
<reference evidence="5" key="1">
    <citation type="submission" date="2022-08" db="UniProtKB">
        <authorList>
            <consortium name="EnsemblMetazoa"/>
        </authorList>
    </citation>
    <scope>IDENTIFICATION</scope>
    <source>
        <strain evidence="5">05x7-T-G4-1.051#20</strain>
    </source>
</reference>
<dbReference type="Pfam" id="PF12796">
    <property type="entry name" value="Ank_2"/>
    <property type="match status" value="1"/>
</dbReference>
<keyword evidence="6" id="KW-1185">Reference proteome</keyword>
<evidence type="ECO:0000256" key="1">
    <source>
        <dbReference type="ARBA" id="ARBA00022737"/>
    </source>
</evidence>
<dbReference type="EnsemblMetazoa" id="G17922.2">
    <property type="protein sequence ID" value="G17922.2:cds"/>
    <property type="gene ID" value="G17922"/>
</dbReference>
<protein>
    <submittedName>
        <fullName evidence="5">Uncharacterized protein</fullName>
    </submittedName>
</protein>
<dbReference type="SMART" id="SM00248">
    <property type="entry name" value="ANK"/>
    <property type="match status" value="2"/>
</dbReference>